<dbReference type="EMBL" id="MSPT01000020">
    <property type="protein sequence ID" value="ONK25887.1"/>
    <property type="molecule type" value="Genomic_DNA"/>
</dbReference>
<comment type="caution">
    <text evidence="1">The sequence shown here is derived from an EMBL/GenBank/DDBJ whole genome shotgun (WGS) entry which is preliminary data.</text>
</comment>
<evidence type="ECO:0000313" key="4">
    <source>
        <dbReference type="Proteomes" id="UP000188946"/>
    </source>
</evidence>
<proteinExistence type="predicted"/>
<evidence type="ECO:0000313" key="3">
    <source>
        <dbReference type="Proteomes" id="UP000188600"/>
    </source>
</evidence>
<organism evidence="1 3">
    <name type="scientific">Streptococcus azizii</name>
    <dbReference type="NCBI Taxonomy" id="1579424"/>
    <lineage>
        <taxon>Bacteria</taxon>
        <taxon>Bacillati</taxon>
        <taxon>Bacillota</taxon>
        <taxon>Bacilli</taxon>
        <taxon>Lactobacillales</taxon>
        <taxon>Streptococcaceae</taxon>
        <taxon>Streptococcus</taxon>
    </lineage>
</organism>
<dbReference type="Proteomes" id="UP000188600">
    <property type="component" value="Unassembled WGS sequence"/>
</dbReference>
<accession>A0AB36JNN3</accession>
<protein>
    <submittedName>
        <fullName evidence="1">DNA-entry nuclease</fullName>
    </submittedName>
</protein>
<dbReference type="EMBL" id="MSPR01000018">
    <property type="protein sequence ID" value="ONK27035.1"/>
    <property type="molecule type" value="Genomic_DNA"/>
</dbReference>
<keyword evidence="4" id="KW-1185">Reference proteome</keyword>
<gene>
    <name evidence="2" type="ORF">BVE84_08585</name>
    <name evidence="1" type="ORF">BVE86_08925</name>
</gene>
<dbReference type="InterPro" id="IPR044929">
    <property type="entry name" value="DNA/RNA_non-sp_Endonuclease_sf"/>
</dbReference>
<dbReference type="Gene3D" id="3.40.570.10">
    <property type="entry name" value="Extracellular Endonuclease, subunit A"/>
    <property type="match status" value="1"/>
</dbReference>
<dbReference type="AlphaFoldDB" id="A0AB36JNN3"/>
<reference evidence="3 4" key="1">
    <citation type="submission" date="2016-12" db="EMBL/GenBank/DDBJ databases">
        <authorList>
            <person name="Gulvik C.A."/>
        </authorList>
    </citation>
    <scope>NUCLEOTIDE SEQUENCE [LARGE SCALE GENOMIC DNA]</scope>
    <source>
        <strain evidence="2 4">12-5202</strain>
        <strain evidence="1 3">12-5291</strain>
    </source>
</reference>
<sequence length="252" mass="29036">MTEKQRVEYPDKQEASYSITDGVAQKLGYQNSQSLVEQYNGFGSFNLKSFVDFNDSFFEENDEVTEFAQNYRDELGRVTGGIALLSKKTISKEGTSEGSNQYPKTIFDTGHILGHMLVGGETFDFNSSKKKKENIFPQTRWSNGGDGKFKSFKMNSDKGNSQVTYERRIWNKINKKGNEELKIYYQVDLVYEGDEEIPRGVHLQAISNKPIDLGKGREFINVFIPNVRYKTYLDIDYSKIDNNKLEFDPRLR</sequence>
<name>A0AB36JNN3_9STRE</name>
<dbReference type="Proteomes" id="UP000188946">
    <property type="component" value="Unassembled WGS sequence"/>
</dbReference>
<evidence type="ECO:0000313" key="2">
    <source>
        <dbReference type="EMBL" id="ONK27035.1"/>
    </source>
</evidence>
<dbReference type="RefSeq" id="WP_076996614.1">
    <property type="nucleotide sequence ID" value="NZ_MSPR01000018.1"/>
</dbReference>
<evidence type="ECO:0000313" key="1">
    <source>
        <dbReference type="EMBL" id="ONK25887.1"/>
    </source>
</evidence>